<dbReference type="Proteomes" id="UP001214666">
    <property type="component" value="Chromosome"/>
</dbReference>
<protein>
    <submittedName>
        <fullName evidence="2">Uncharacterized protein</fullName>
    </submittedName>
</protein>
<evidence type="ECO:0000313" key="2">
    <source>
        <dbReference type="EMBL" id="WEE28319.1"/>
    </source>
</evidence>
<accession>A0AAX3PC77</accession>
<dbReference type="EMBL" id="CP118942">
    <property type="protein sequence ID" value="WEE28319.1"/>
    <property type="molecule type" value="Genomic_DNA"/>
</dbReference>
<organism evidence="2 3">
    <name type="scientific">Aeromonas hydrophila</name>
    <dbReference type="NCBI Taxonomy" id="644"/>
    <lineage>
        <taxon>Bacteria</taxon>
        <taxon>Pseudomonadati</taxon>
        <taxon>Pseudomonadota</taxon>
        <taxon>Gammaproteobacteria</taxon>
        <taxon>Aeromonadales</taxon>
        <taxon>Aeromonadaceae</taxon>
        <taxon>Aeromonas</taxon>
    </lineage>
</organism>
<reference evidence="2" key="1">
    <citation type="submission" date="2023-02" db="EMBL/GenBank/DDBJ databases">
        <title>The sequence of Aeromonas hydrophila K533.</title>
        <authorList>
            <person name="Luo X."/>
        </authorList>
    </citation>
    <scope>NUCLEOTIDE SEQUENCE</scope>
    <source>
        <strain evidence="2">K533</strain>
    </source>
</reference>
<evidence type="ECO:0000313" key="3">
    <source>
        <dbReference type="Proteomes" id="UP001214666"/>
    </source>
</evidence>
<proteinExistence type="predicted"/>
<dbReference type="RefSeq" id="WP_275115877.1">
    <property type="nucleotide sequence ID" value="NZ_CP118942.1"/>
</dbReference>
<dbReference type="AlphaFoldDB" id="A0AAX3PC77"/>
<evidence type="ECO:0000256" key="1">
    <source>
        <dbReference type="SAM" id="MobiDB-lite"/>
    </source>
</evidence>
<feature type="compositionally biased region" description="Polar residues" evidence="1">
    <location>
        <begin position="118"/>
        <end position="131"/>
    </location>
</feature>
<feature type="region of interest" description="Disordered" evidence="1">
    <location>
        <begin position="112"/>
        <end position="131"/>
    </location>
</feature>
<name>A0AAX3PC77_AERHY</name>
<sequence>MEFTLNDISKITGRSTVVKYGDWDFHLKTPNSTASTAYDMAGFKLTSSTTAAERENILNSANKILLMGSMCDARGELLFKNEKEYKAFIQQMPTFLIDELISSAVELRLSDAEKKASSEPSTLTESSKTES</sequence>
<gene>
    <name evidence="2" type="ORF">PY771_08375</name>
</gene>